<evidence type="ECO:0000313" key="3">
    <source>
        <dbReference type="EMBL" id="KAJ6643290.1"/>
    </source>
</evidence>
<dbReference type="PANTHER" id="PTHR13627">
    <property type="entry name" value="FUKUTIN RELATED PROTEIN"/>
    <property type="match status" value="1"/>
</dbReference>
<feature type="transmembrane region" description="Helical" evidence="1">
    <location>
        <begin position="7"/>
        <end position="25"/>
    </location>
</feature>
<keyword evidence="1" id="KW-1133">Transmembrane helix</keyword>
<dbReference type="Pfam" id="PF22921">
    <property type="entry name" value="FKRP_N"/>
    <property type="match status" value="1"/>
</dbReference>
<dbReference type="EMBL" id="WJQU01000002">
    <property type="protein sequence ID" value="KAJ6643290.1"/>
    <property type="molecule type" value="Genomic_DNA"/>
</dbReference>
<dbReference type="PANTHER" id="PTHR13627:SF31">
    <property type="entry name" value="RIBITOL 5-PHOSPHATE TRANSFERASE FKRP"/>
    <property type="match status" value="1"/>
</dbReference>
<keyword evidence="3" id="KW-0808">Transferase</keyword>
<dbReference type="GO" id="GO:0035269">
    <property type="term" value="P:protein O-linked glycosylation via mannose"/>
    <property type="evidence" value="ECO:0007669"/>
    <property type="project" value="TreeGrafter"/>
</dbReference>
<name>A0A9Q0S4R4_9DIPT</name>
<proteinExistence type="predicted"/>
<dbReference type="GO" id="GO:0016740">
    <property type="term" value="F:transferase activity"/>
    <property type="evidence" value="ECO:0007669"/>
    <property type="project" value="UniProtKB-KW"/>
</dbReference>
<accession>A0A9Q0S4R4</accession>
<dbReference type="GO" id="GO:0005794">
    <property type="term" value="C:Golgi apparatus"/>
    <property type="evidence" value="ECO:0007669"/>
    <property type="project" value="TreeGrafter"/>
</dbReference>
<dbReference type="OrthoDB" id="444255at2759"/>
<reference evidence="3" key="1">
    <citation type="submission" date="2022-07" db="EMBL/GenBank/DDBJ databases">
        <authorList>
            <person name="Trinca V."/>
            <person name="Uliana J.V.C."/>
            <person name="Torres T.T."/>
            <person name="Ward R.J."/>
            <person name="Monesi N."/>
        </authorList>
    </citation>
    <scope>NUCLEOTIDE SEQUENCE</scope>
    <source>
        <strain evidence="3">HSMRA1968</strain>
        <tissue evidence="3">Whole embryos</tissue>
    </source>
</reference>
<evidence type="ECO:0000313" key="4">
    <source>
        <dbReference type="Proteomes" id="UP001151699"/>
    </source>
</evidence>
<dbReference type="InterPro" id="IPR055105">
    <property type="entry name" value="FKRP_N"/>
</dbReference>
<evidence type="ECO:0000256" key="1">
    <source>
        <dbReference type="SAM" id="Phobius"/>
    </source>
</evidence>
<protein>
    <submittedName>
        <fullName evidence="3">Ribitol 5-phosphate transferase FKRP</fullName>
    </submittedName>
</protein>
<dbReference type="Proteomes" id="UP001151699">
    <property type="component" value="Chromosome B"/>
</dbReference>
<feature type="domain" description="FKRP stem" evidence="2">
    <location>
        <begin position="61"/>
        <end position="280"/>
    </location>
</feature>
<organism evidence="3 4">
    <name type="scientific">Pseudolycoriella hygida</name>
    <dbReference type="NCBI Taxonomy" id="35572"/>
    <lineage>
        <taxon>Eukaryota</taxon>
        <taxon>Metazoa</taxon>
        <taxon>Ecdysozoa</taxon>
        <taxon>Arthropoda</taxon>
        <taxon>Hexapoda</taxon>
        <taxon>Insecta</taxon>
        <taxon>Pterygota</taxon>
        <taxon>Neoptera</taxon>
        <taxon>Endopterygota</taxon>
        <taxon>Diptera</taxon>
        <taxon>Nematocera</taxon>
        <taxon>Sciaroidea</taxon>
        <taxon>Sciaridae</taxon>
        <taxon>Pseudolycoriella</taxon>
    </lineage>
</organism>
<keyword evidence="1" id="KW-0472">Membrane</keyword>
<gene>
    <name evidence="3" type="primary">FKRP</name>
    <name evidence="3" type="ORF">Bhyg_08248</name>
</gene>
<sequence length="309" mass="35272">MRLKYSKLCTLLIIAFNIFLVYYTWKLFIGKTIGRSLKFSNNNAIAPVTEKSKPKDKIQSANKHIKKTITILFRDFYHFENDLKMSIESIVALIPSVQILVIYDEEPYPPMDYLRNYTVRNNVKLMRLGFDINKSAKFMSPIFQIRTKYVLILPDSVRLGGRSIIQKMLKEMGSTESHIDDASEKAIKKENSVRGPKNMLVVPFASNVRDFSSCCSINLDFANWTIEYSVINGSTHCDMFLQKHAIFIETTTLKEMPDPLSAPFPEFFYIQSKVAQIQLSPVLSTNKGLVVPAMQCPPSTLKTIFALVN</sequence>
<dbReference type="AlphaFoldDB" id="A0A9Q0S4R4"/>
<keyword evidence="1" id="KW-0812">Transmembrane</keyword>
<comment type="caution">
    <text evidence="3">The sequence shown here is derived from an EMBL/GenBank/DDBJ whole genome shotgun (WGS) entry which is preliminary data.</text>
</comment>
<dbReference type="InterPro" id="IPR052613">
    <property type="entry name" value="LicD_transferase"/>
</dbReference>
<evidence type="ECO:0000259" key="2">
    <source>
        <dbReference type="Pfam" id="PF22921"/>
    </source>
</evidence>
<keyword evidence="4" id="KW-1185">Reference proteome</keyword>